<dbReference type="Proteomes" id="UP000026962">
    <property type="component" value="Chromosome 6"/>
</dbReference>
<protein>
    <submittedName>
        <fullName evidence="2">Uncharacterized protein</fullName>
    </submittedName>
</protein>
<dbReference type="AlphaFoldDB" id="A0A0E0L7B7"/>
<feature type="compositionally biased region" description="Basic and acidic residues" evidence="1">
    <location>
        <begin position="48"/>
        <end position="61"/>
    </location>
</feature>
<feature type="compositionally biased region" description="Polar residues" evidence="1">
    <location>
        <begin position="31"/>
        <end position="47"/>
    </location>
</feature>
<name>A0A0E0L7B7_ORYPU</name>
<dbReference type="EnsemblPlants" id="OPUNC06G01680.1">
    <property type="protein sequence ID" value="OPUNC06G01680.1"/>
    <property type="gene ID" value="OPUNC06G01680"/>
</dbReference>
<feature type="compositionally biased region" description="Basic and acidic residues" evidence="1">
    <location>
        <begin position="1"/>
        <end position="11"/>
    </location>
</feature>
<accession>A0A0E0L7B7</accession>
<feature type="region of interest" description="Disordered" evidence="1">
    <location>
        <begin position="1"/>
        <end position="70"/>
    </location>
</feature>
<dbReference type="HOGENOM" id="CLU_2030514_0_0_1"/>
<evidence type="ECO:0000313" key="3">
    <source>
        <dbReference type="Proteomes" id="UP000026962"/>
    </source>
</evidence>
<sequence>MPEIDLYRETNPDADDDARNGQDGLAVDTRTPASSTPCLMNRQGNEPTKQDINTRHGDSEFQRQQQQQTDNFIPVDEPRDVACKLVLCQLLKLLELGDGEGDVSIQQVARQIPAWQESKEPN</sequence>
<reference evidence="2" key="2">
    <citation type="submission" date="2018-05" db="EMBL/GenBank/DDBJ databases">
        <title>OpunRS2 (Oryza punctata Reference Sequence Version 2).</title>
        <authorList>
            <person name="Zhang J."/>
            <person name="Kudrna D."/>
            <person name="Lee S."/>
            <person name="Talag J."/>
            <person name="Welchert J."/>
            <person name="Wing R.A."/>
        </authorList>
    </citation>
    <scope>NUCLEOTIDE SEQUENCE [LARGE SCALE GENOMIC DNA]</scope>
</reference>
<organism evidence="2">
    <name type="scientific">Oryza punctata</name>
    <name type="common">Red rice</name>
    <dbReference type="NCBI Taxonomy" id="4537"/>
    <lineage>
        <taxon>Eukaryota</taxon>
        <taxon>Viridiplantae</taxon>
        <taxon>Streptophyta</taxon>
        <taxon>Embryophyta</taxon>
        <taxon>Tracheophyta</taxon>
        <taxon>Spermatophyta</taxon>
        <taxon>Magnoliopsida</taxon>
        <taxon>Liliopsida</taxon>
        <taxon>Poales</taxon>
        <taxon>Poaceae</taxon>
        <taxon>BOP clade</taxon>
        <taxon>Oryzoideae</taxon>
        <taxon>Oryzeae</taxon>
        <taxon>Oryzinae</taxon>
        <taxon>Oryza</taxon>
    </lineage>
</organism>
<proteinExistence type="predicted"/>
<evidence type="ECO:0000313" key="2">
    <source>
        <dbReference type="EnsemblPlants" id="OPUNC06G01680.1"/>
    </source>
</evidence>
<evidence type="ECO:0000256" key="1">
    <source>
        <dbReference type="SAM" id="MobiDB-lite"/>
    </source>
</evidence>
<dbReference type="Gramene" id="OPUNC06G01680.1">
    <property type="protein sequence ID" value="OPUNC06G01680.1"/>
    <property type="gene ID" value="OPUNC06G01680"/>
</dbReference>
<keyword evidence="3" id="KW-1185">Reference proteome</keyword>
<reference evidence="2" key="1">
    <citation type="submission" date="2015-04" db="UniProtKB">
        <authorList>
            <consortium name="EnsemblPlants"/>
        </authorList>
    </citation>
    <scope>IDENTIFICATION</scope>
</reference>